<dbReference type="Proteomes" id="UP001162483">
    <property type="component" value="Unassembled WGS sequence"/>
</dbReference>
<reference evidence="1" key="1">
    <citation type="submission" date="2023-05" db="EMBL/GenBank/DDBJ databases">
        <authorList>
            <person name="Stuckert A."/>
        </authorList>
    </citation>
    <scope>NUCLEOTIDE SEQUENCE</scope>
</reference>
<gene>
    <name evidence="1" type="ORF">SPARVUS_LOCUS1001214</name>
</gene>
<proteinExistence type="predicted"/>
<evidence type="ECO:0000313" key="2">
    <source>
        <dbReference type="Proteomes" id="UP001162483"/>
    </source>
</evidence>
<comment type="caution">
    <text evidence="1">The sequence shown here is derived from an EMBL/GenBank/DDBJ whole genome shotgun (WGS) entry which is preliminary data.</text>
</comment>
<protein>
    <submittedName>
        <fullName evidence="1">Uncharacterized protein</fullName>
    </submittedName>
</protein>
<accession>A0ABN9ANX3</accession>
<organism evidence="1 2">
    <name type="scientific">Staurois parvus</name>
    <dbReference type="NCBI Taxonomy" id="386267"/>
    <lineage>
        <taxon>Eukaryota</taxon>
        <taxon>Metazoa</taxon>
        <taxon>Chordata</taxon>
        <taxon>Craniata</taxon>
        <taxon>Vertebrata</taxon>
        <taxon>Euteleostomi</taxon>
        <taxon>Amphibia</taxon>
        <taxon>Batrachia</taxon>
        <taxon>Anura</taxon>
        <taxon>Neobatrachia</taxon>
        <taxon>Ranoidea</taxon>
        <taxon>Ranidae</taxon>
        <taxon>Staurois</taxon>
    </lineage>
</organism>
<sequence>MGNTRETYKGAIVPRSHVAPRGHIGPLSPHVCELCKYSAPGSVLGT</sequence>
<dbReference type="EMBL" id="CATNWA010000309">
    <property type="protein sequence ID" value="CAI9536286.1"/>
    <property type="molecule type" value="Genomic_DNA"/>
</dbReference>
<name>A0ABN9ANX3_9NEOB</name>
<keyword evidence="2" id="KW-1185">Reference proteome</keyword>
<evidence type="ECO:0000313" key="1">
    <source>
        <dbReference type="EMBL" id="CAI9536286.1"/>
    </source>
</evidence>